<gene>
    <name evidence="2" type="ORF">C8N32_102216</name>
</gene>
<dbReference type="Proteomes" id="UP000243859">
    <property type="component" value="Unassembled WGS sequence"/>
</dbReference>
<dbReference type="RefSeq" id="WP_107890959.1">
    <property type="nucleotide sequence ID" value="NZ_QAAA01000002.1"/>
</dbReference>
<dbReference type="EMBL" id="QAAA01000002">
    <property type="protein sequence ID" value="PTN03689.1"/>
    <property type="molecule type" value="Genomic_DNA"/>
</dbReference>
<dbReference type="InterPro" id="IPR045519">
    <property type="entry name" value="DUF6476"/>
</dbReference>
<dbReference type="OrthoDB" id="7872651at2"/>
<accession>A0A2T5BVT3</accession>
<keyword evidence="1" id="KW-1133">Transmembrane helix</keyword>
<keyword evidence="3" id="KW-1185">Reference proteome</keyword>
<name>A0A2T5BVT3_9RHOB</name>
<evidence type="ECO:0000313" key="3">
    <source>
        <dbReference type="Proteomes" id="UP000243859"/>
    </source>
</evidence>
<keyword evidence="1" id="KW-0472">Membrane</keyword>
<proteinExistence type="predicted"/>
<comment type="caution">
    <text evidence="2">The sequence shown here is derived from an EMBL/GenBank/DDBJ whole genome shotgun (WGS) entry which is preliminary data.</text>
</comment>
<evidence type="ECO:0000256" key="1">
    <source>
        <dbReference type="SAM" id="Phobius"/>
    </source>
</evidence>
<evidence type="ECO:0000313" key="2">
    <source>
        <dbReference type="EMBL" id="PTN03689.1"/>
    </source>
</evidence>
<organism evidence="2 3">
    <name type="scientific">Rhodovulum imhoffii</name>
    <dbReference type="NCBI Taxonomy" id="365340"/>
    <lineage>
        <taxon>Bacteria</taxon>
        <taxon>Pseudomonadati</taxon>
        <taxon>Pseudomonadota</taxon>
        <taxon>Alphaproteobacteria</taxon>
        <taxon>Rhodobacterales</taxon>
        <taxon>Paracoccaceae</taxon>
        <taxon>Rhodovulum</taxon>
    </lineage>
</organism>
<reference evidence="2 3" key="1">
    <citation type="submission" date="2018-04" db="EMBL/GenBank/DDBJ databases">
        <title>Genomic Encyclopedia of Archaeal and Bacterial Type Strains, Phase II (KMG-II): from individual species to whole genera.</title>
        <authorList>
            <person name="Goeker M."/>
        </authorList>
    </citation>
    <scope>NUCLEOTIDE SEQUENCE [LARGE SCALE GENOMIC DNA]</scope>
    <source>
        <strain evidence="2 3">DSM 18064</strain>
    </source>
</reference>
<protein>
    <submittedName>
        <fullName evidence="2">Uncharacterized protein</fullName>
    </submittedName>
</protein>
<dbReference type="Pfam" id="PF20082">
    <property type="entry name" value="DUF6476"/>
    <property type="match status" value="1"/>
</dbReference>
<feature type="transmembrane region" description="Helical" evidence="1">
    <location>
        <begin position="20"/>
        <end position="41"/>
    </location>
</feature>
<sequence>MDEAPNTGGMPPNLKLLRWLVTMLMVTMIAGFVVIVTLFVIRMPDRSAPPLPAQITLPEGATPYAITRGRDWLAVVTETDEILIFDSASGTLRQKVEITRQETPAAPEQRARQR</sequence>
<keyword evidence="1" id="KW-0812">Transmembrane</keyword>
<dbReference type="AlphaFoldDB" id="A0A2T5BVT3"/>